<dbReference type="EMBL" id="MU129088">
    <property type="protein sequence ID" value="KAF9507195.1"/>
    <property type="molecule type" value="Genomic_DNA"/>
</dbReference>
<gene>
    <name evidence="1" type="ORF">BS47DRAFT_1304325</name>
</gene>
<evidence type="ECO:0000313" key="2">
    <source>
        <dbReference type="Proteomes" id="UP000886523"/>
    </source>
</evidence>
<dbReference type="InterPro" id="IPR006994">
    <property type="entry name" value="TCF25/Rqc1"/>
</dbReference>
<accession>A0A9P6AKZ0</accession>
<evidence type="ECO:0000313" key="1">
    <source>
        <dbReference type="EMBL" id="KAF9507195.1"/>
    </source>
</evidence>
<dbReference type="OrthoDB" id="205993at2759"/>
<dbReference type="Pfam" id="PF04910">
    <property type="entry name" value="Tcf25"/>
    <property type="match status" value="1"/>
</dbReference>
<dbReference type="AlphaFoldDB" id="A0A9P6AKZ0"/>
<organism evidence="1 2">
    <name type="scientific">Hydnum rufescens UP504</name>
    <dbReference type="NCBI Taxonomy" id="1448309"/>
    <lineage>
        <taxon>Eukaryota</taxon>
        <taxon>Fungi</taxon>
        <taxon>Dikarya</taxon>
        <taxon>Basidiomycota</taxon>
        <taxon>Agaricomycotina</taxon>
        <taxon>Agaricomycetes</taxon>
        <taxon>Cantharellales</taxon>
        <taxon>Hydnaceae</taxon>
        <taxon>Hydnum</taxon>
    </lineage>
</organism>
<proteinExistence type="predicted"/>
<protein>
    <submittedName>
        <fullName evidence="1">Uncharacterized protein</fullName>
    </submittedName>
</protein>
<sequence length="270" mass="30882">MESSIALDHAGFMHLLRDHPWHIDTLLQMSEVARHQEDNTQASDFVERAMFAFERSFTATFNFTTGLHRLDFSRIENRAFFLALHRHITNLLRRGTIRTAFEFSRLLLSLDPHADPHGALLYLDYLAPKAGMNEWLVEMWDTWSKVTREIGPPGPDDDYEDARVEVEFLPGWMWSRALALWNVERGTENSSHTGSTLALREAIHTYPYVLPVLADKAGIALSGEVRGHSAFRISTGWECVSLHSCYYILSVSDRVLQLICPRRINAAPPF</sequence>
<comment type="caution">
    <text evidence="1">The sequence shown here is derived from an EMBL/GenBank/DDBJ whole genome shotgun (WGS) entry which is preliminary data.</text>
</comment>
<dbReference type="Proteomes" id="UP000886523">
    <property type="component" value="Unassembled WGS sequence"/>
</dbReference>
<dbReference type="GO" id="GO:1990116">
    <property type="term" value="P:ribosome-associated ubiquitin-dependent protein catabolic process"/>
    <property type="evidence" value="ECO:0007669"/>
    <property type="project" value="TreeGrafter"/>
</dbReference>
<dbReference type="GO" id="GO:0072344">
    <property type="term" value="P:rescue of stalled ribosome"/>
    <property type="evidence" value="ECO:0007669"/>
    <property type="project" value="TreeGrafter"/>
</dbReference>
<keyword evidence="2" id="KW-1185">Reference proteome</keyword>
<dbReference type="PANTHER" id="PTHR22684:SF0">
    <property type="entry name" value="RIBOSOME QUALITY CONTROL COMPLEX SUBUNIT TCF25"/>
    <property type="match status" value="1"/>
</dbReference>
<name>A0A9P6AKZ0_9AGAM</name>
<dbReference type="PANTHER" id="PTHR22684">
    <property type="entry name" value="NULP1-RELATED"/>
    <property type="match status" value="1"/>
</dbReference>
<reference evidence="1" key="1">
    <citation type="journal article" date="2020" name="Nat. Commun.">
        <title>Large-scale genome sequencing of mycorrhizal fungi provides insights into the early evolution of symbiotic traits.</title>
        <authorList>
            <person name="Miyauchi S."/>
            <person name="Kiss E."/>
            <person name="Kuo A."/>
            <person name="Drula E."/>
            <person name="Kohler A."/>
            <person name="Sanchez-Garcia M."/>
            <person name="Morin E."/>
            <person name="Andreopoulos B."/>
            <person name="Barry K.W."/>
            <person name="Bonito G."/>
            <person name="Buee M."/>
            <person name="Carver A."/>
            <person name="Chen C."/>
            <person name="Cichocki N."/>
            <person name="Clum A."/>
            <person name="Culley D."/>
            <person name="Crous P.W."/>
            <person name="Fauchery L."/>
            <person name="Girlanda M."/>
            <person name="Hayes R.D."/>
            <person name="Keri Z."/>
            <person name="LaButti K."/>
            <person name="Lipzen A."/>
            <person name="Lombard V."/>
            <person name="Magnuson J."/>
            <person name="Maillard F."/>
            <person name="Murat C."/>
            <person name="Nolan M."/>
            <person name="Ohm R.A."/>
            <person name="Pangilinan J."/>
            <person name="Pereira M.F."/>
            <person name="Perotto S."/>
            <person name="Peter M."/>
            <person name="Pfister S."/>
            <person name="Riley R."/>
            <person name="Sitrit Y."/>
            <person name="Stielow J.B."/>
            <person name="Szollosi G."/>
            <person name="Zifcakova L."/>
            <person name="Stursova M."/>
            <person name="Spatafora J.W."/>
            <person name="Tedersoo L."/>
            <person name="Vaario L.M."/>
            <person name="Yamada A."/>
            <person name="Yan M."/>
            <person name="Wang P."/>
            <person name="Xu J."/>
            <person name="Bruns T."/>
            <person name="Baldrian P."/>
            <person name="Vilgalys R."/>
            <person name="Dunand C."/>
            <person name="Henrissat B."/>
            <person name="Grigoriev I.V."/>
            <person name="Hibbett D."/>
            <person name="Nagy L.G."/>
            <person name="Martin F.M."/>
        </authorList>
    </citation>
    <scope>NUCLEOTIDE SEQUENCE</scope>
    <source>
        <strain evidence="1">UP504</strain>
    </source>
</reference>
<dbReference type="GO" id="GO:1990112">
    <property type="term" value="C:RQC complex"/>
    <property type="evidence" value="ECO:0007669"/>
    <property type="project" value="TreeGrafter"/>
</dbReference>